<name>A0A5C3MJ02_9AGAM</name>
<keyword evidence="2" id="KW-1185">Reference proteome</keyword>
<dbReference type="AlphaFoldDB" id="A0A5C3MJ02"/>
<dbReference type="EMBL" id="ML213573">
    <property type="protein sequence ID" value="TFK45180.1"/>
    <property type="molecule type" value="Genomic_DNA"/>
</dbReference>
<dbReference type="Proteomes" id="UP000305948">
    <property type="component" value="Unassembled WGS sequence"/>
</dbReference>
<proteinExistence type="predicted"/>
<evidence type="ECO:0000313" key="1">
    <source>
        <dbReference type="EMBL" id="TFK45180.1"/>
    </source>
</evidence>
<reference evidence="1 2" key="1">
    <citation type="journal article" date="2019" name="Nat. Ecol. Evol.">
        <title>Megaphylogeny resolves global patterns of mushroom evolution.</title>
        <authorList>
            <person name="Varga T."/>
            <person name="Krizsan K."/>
            <person name="Foldi C."/>
            <person name="Dima B."/>
            <person name="Sanchez-Garcia M."/>
            <person name="Sanchez-Ramirez S."/>
            <person name="Szollosi G.J."/>
            <person name="Szarkandi J.G."/>
            <person name="Papp V."/>
            <person name="Albert L."/>
            <person name="Andreopoulos W."/>
            <person name="Angelini C."/>
            <person name="Antonin V."/>
            <person name="Barry K.W."/>
            <person name="Bougher N.L."/>
            <person name="Buchanan P."/>
            <person name="Buyck B."/>
            <person name="Bense V."/>
            <person name="Catcheside P."/>
            <person name="Chovatia M."/>
            <person name="Cooper J."/>
            <person name="Damon W."/>
            <person name="Desjardin D."/>
            <person name="Finy P."/>
            <person name="Geml J."/>
            <person name="Haridas S."/>
            <person name="Hughes K."/>
            <person name="Justo A."/>
            <person name="Karasinski D."/>
            <person name="Kautmanova I."/>
            <person name="Kiss B."/>
            <person name="Kocsube S."/>
            <person name="Kotiranta H."/>
            <person name="LaButti K.M."/>
            <person name="Lechner B.E."/>
            <person name="Liimatainen K."/>
            <person name="Lipzen A."/>
            <person name="Lukacs Z."/>
            <person name="Mihaltcheva S."/>
            <person name="Morgado L.N."/>
            <person name="Niskanen T."/>
            <person name="Noordeloos M.E."/>
            <person name="Ohm R.A."/>
            <person name="Ortiz-Santana B."/>
            <person name="Ovrebo C."/>
            <person name="Racz N."/>
            <person name="Riley R."/>
            <person name="Savchenko A."/>
            <person name="Shiryaev A."/>
            <person name="Soop K."/>
            <person name="Spirin V."/>
            <person name="Szebenyi C."/>
            <person name="Tomsovsky M."/>
            <person name="Tulloss R.E."/>
            <person name="Uehling J."/>
            <person name="Grigoriev I.V."/>
            <person name="Vagvolgyi C."/>
            <person name="Papp T."/>
            <person name="Martin F.M."/>
            <person name="Miettinen O."/>
            <person name="Hibbett D.S."/>
            <person name="Nagy L.G."/>
        </authorList>
    </citation>
    <scope>NUCLEOTIDE SEQUENCE [LARGE SCALE GENOMIC DNA]</scope>
    <source>
        <strain evidence="1 2">OMC1185</strain>
    </source>
</reference>
<accession>A0A5C3MJ02</accession>
<sequence>MLIPAITAVWQYPPDSGGVARRCCAASVAPLHMLSIKFQVNSEAVRALRAPARPPHGPSALFDAALCAFPRSFCVFVPFNVEEVIEDRAAHDNLRLLEDQEVEGKKEDFPAGLDEIIESVDSPGEPVYETVAVMQKTQPPPPPLVPYRNLPCWERCLPRKYVIRATSDRSTMIKVELESTQTAQVVSTDALVDSGATSTGYIN</sequence>
<gene>
    <name evidence="1" type="ORF">OE88DRAFT_1740533</name>
</gene>
<dbReference type="OrthoDB" id="3057105at2759"/>
<protein>
    <submittedName>
        <fullName evidence="1">Uncharacterized protein</fullName>
    </submittedName>
</protein>
<evidence type="ECO:0000313" key="2">
    <source>
        <dbReference type="Proteomes" id="UP000305948"/>
    </source>
</evidence>
<organism evidence="1 2">
    <name type="scientific">Heliocybe sulcata</name>
    <dbReference type="NCBI Taxonomy" id="5364"/>
    <lineage>
        <taxon>Eukaryota</taxon>
        <taxon>Fungi</taxon>
        <taxon>Dikarya</taxon>
        <taxon>Basidiomycota</taxon>
        <taxon>Agaricomycotina</taxon>
        <taxon>Agaricomycetes</taxon>
        <taxon>Gloeophyllales</taxon>
        <taxon>Gloeophyllaceae</taxon>
        <taxon>Heliocybe</taxon>
    </lineage>
</organism>